<organism evidence="1 2">
    <name type="scientific">Cerasicoccus arenae</name>
    <dbReference type="NCBI Taxonomy" id="424488"/>
    <lineage>
        <taxon>Bacteria</taxon>
        <taxon>Pseudomonadati</taxon>
        <taxon>Verrucomicrobiota</taxon>
        <taxon>Opitutia</taxon>
        <taxon>Puniceicoccales</taxon>
        <taxon>Cerasicoccaceae</taxon>
        <taxon>Cerasicoccus</taxon>
    </lineage>
</organism>
<evidence type="ECO:0000313" key="1">
    <source>
        <dbReference type="EMBL" id="GHB92032.1"/>
    </source>
</evidence>
<dbReference type="EMBL" id="BMXG01000002">
    <property type="protein sequence ID" value="GHB92032.1"/>
    <property type="molecule type" value="Genomic_DNA"/>
</dbReference>
<protein>
    <submittedName>
        <fullName evidence="1">Uncharacterized protein</fullName>
    </submittedName>
</protein>
<name>A0A8J3D9K4_9BACT</name>
<sequence>MIRLFTTWYPCADPNRHGEMSLALENNLKNPALGQVCILREGQADLPSSEKLQVRDIASRPNFTDFFVWIKERQGPDDIALIANTDIWFDQSIVLAEQFLKSNQCWALARWDCRKSGSVLFDRNDSQDAWAFRGELRDISGDFLLGAPRCDNRLLYELQAANYETLNPAFSVTCHHQHNEEPREYAETNQQGFVDAPYRYLWPHNLLPAWQTPWHNLRSSHKVRWQIDPRKISHSLPVRAWRRLTNAQ</sequence>
<evidence type="ECO:0000313" key="2">
    <source>
        <dbReference type="Proteomes" id="UP000642829"/>
    </source>
</evidence>
<proteinExistence type="predicted"/>
<dbReference type="RefSeq" id="WP_189511299.1">
    <property type="nucleotide sequence ID" value="NZ_BMXG01000002.1"/>
</dbReference>
<reference evidence="1" key="1">
    <citation type="journal article" date="2014" name="Int. J. Syst. Evol. Microbiol.">
        <title>Complete genome sequence of Corynebacterium casei LMG S-19264T (=DSM 44701T), isolated from a smear-ripened cheese.</title>
        <authorList>
            <consortium name="US DOE Joint Genome Institute (JGI-PGF)"/>
            <person name="Walter F."/>
            <person name="Albersmeier A."/>
            <person name="Kalinowski J."/>
            <person name="Ruckert C."/>
        </authorList>
    </citation>
    <scope>NUCLEOTIDE SEQUENCE</scope>
    <source>
        <strain evidence="1">KCTC 12870</strain>
    </source>
</reference>
<gene>
    <name evidence="1" type="ORF">GCM10007047_03770</name>
</gene>
<reference evidence="1" key="2">
    <citation type="submission" date="2020-09" db="EMBL/GenBank/DDBJ databases">
        <authorList>
            <person name="Sun Q."/>
            <person name="Kim S."/>
        </authorList>
    </citation>
    <scope>NUCLEOTIDE SEQUENCE</scope>
    <source>
        <strain evidence="1">KCTC 12870</strain>
    </source>
</reference>
<dbReference type="AlphaFoldDB" id="A0A8J3D9K4"/>
<keyword evidence="2" id="KW-1185">Reference proteome</keyword>
<accession>A0A8J3D9K4</accession>
<dbReference type="Proteomes" id="UP000642829">
    <property type="component" value="Unassembled WGS sequence"/>
</dbReference>
<comment type="caution">
    <text evidence="1">The sequence shown here is derived from an EMBL/GenBank/DDBJ whole genome shotgun (WGS) entry which is preliminary data.</text>
</comment>